<dbReference type="AlphaFoldDB" id="A0A9P4UXK1"/>
<evidence type="ECO:0000256" key="3">
    <source>
        <dbReference type="ARBA" id="ARBA00022741"/>
    </source>
</evidence>
<protein>
    <recommendedName>
        <fullName evidence="6">Aminoglycoside phosphotransferase domain-containing protein</fullName>
    </recommendedName>
</protein>
<keyword evidence="5" id="KW-0067">ATP-binding</keyword>
<evidence type="ECO:0000256" key="1">
    <source>
        <dbReference type="ARBA" id="ARBA00010165"/>
    </source>
</evidence>
<comment type="similarity">
    <text evidence="1">Belongs to the methylthioribose kinase family.</text>
</comment>
<evidence type="ECO:0000259" key="6">
    <source>
        <dbReference type="Pfam" id="PF01636"/>
    </source>
</evidence>
<accession>A0A9P4UXK1</accession>
<organism evidence="7 8">
    <name type="scientific">Polyplosphaeria fusca</name>
    <dbReference type="NCBI Taxonomy" id="682080"/>
    <lineage>
        <taxon>Eukaryota</taxon>
        <taxon>Fungi</taxon>
        <taxon>Dikarya</taxon>
        <taxon>Ascomycota</taxon>
        <taxon>Pezizomycotina</taxon>
        <taxon>Dothideomycetes</taxon>
        <taxon>Pleosporomycetidae</taxon>
        <taxon>Pleosporales</taxon>
        <taxon>Tetraplosphaeriaceae</taxon>
        <taxon>Polyplosphaeria</taxon>
    </lineage>
</organism>
<name>A0A9P4UXK1_9PLEO</name>
<dbReference type="Gene3D" id="3.30.200.20">
    <property type="entry name" value="Phosphorylase Kinase, domain 1"/>
    <property type="match status" value="1"/>
</dbReference>
<dbReference type="InterPro" id="IPR011009">
    <property type="entry name" value="Kinase-like_dom_sf"/>
</dbReference>
<dbReference type="GO" id="GO:0016301">
    <property type="term" value="F:kinase activity"/>
    <property type="evidence" value="ECO:0007669"/>
    <property type="project" value="UniProtKB-KW"/>
</dbReference>
<evidence type="ECO:0000256" key="5">
    <source>
        <dbReference type="ARBA" id="ARBA00022840"/>
    </source>
</evidence>
<dbReference type="InterPro" id="IPR002575">
    <property type="entry name" value="Aminoglycoside_PTrfase"/>
</dbReference>
<dbReference type="PANTHER" id="PTHR34273">
    <property type="entry name" value="METHYLTHIORIBOSE KINASE"/>
    <property type="match status" value="1"/>
</dbReference>
<gene>
    <name evidence="7" type="ORF">EJ04DRAFT_516291</name>
</gene>
<dbReference type="SUPFAM" id="SSF56112">
    <property type="entry name" value="Protein kinase-like (PK-like)"/>
    <property type="match status" value="1"/>
</dbReference>
<evidence type="ECO:0000256" key="4">
    <source>
        <dbReference type="ARBA" id="ARBA00022777"/>
    </source>
</evidence>
<dbReference type="Proteomes" id="UP000799444">
    <property type="component" value="Unassembled WGS sequence"/>
</dbReference>
<feature type="non-terminal residue" evidence="7">
    <location>
        <position position="1"/>
    </location>
</feature>
<dbReference type="PANTHER" id="PTHR34273:SF2">
    <property type="entry name" value="METHYLTHIORIBOSE KINASE"/>
    <property type="match status" value="1"/>
</dbReference>
<dbReference type="EMBL" id="ML996261">
    <property type="protein sequence ID" value="KAF2728938.1"/>
    <property type="molecule type" value="Genomic_DNA"/>
</dbReference>
<dbReference type="GO" id="GO:0005524">
    <property type="term" value="F:ATP binding"/>
    <property type="evidence" value="ECO:0007669"/>
    <property type="project" value="UniProtKB-KW"/>
</dbReference>
<evidence type="ECO:0000256" key="2">
    <source>
        <dbReference type="ARBA" id="ARBA00022679"/>
    </source>
</evidence>
<dbReference type="Gene3D" id="3.90.1200.10">
    <property type="match status" value="1"/>
</dbReference>
<sequence>MSSYDLTTACGLESYLTSKSIDHVSVTPLTGGTANYVYRVVLSSSQTLIYKHAADHLPVNHSFAIDPIRMGYEDRALEILTPVLQTAVPEGDTKIVHLVSYDKEAKLLCMEDAGGPSLKAIYQDSNIDVVAIGRRAADWVAALHMCSRTTSLSLTDPHDLQANNPVGVSIYRYPYQGLRQALADFGHDATFAEFINEEYGSRLATENECVVHGDFWSGNVLVGQGAGDVERAGLTVIDWELVRRGNPATDVAQFGAEAFLLDRFRGGRGLLPAFLDAYIRAREQETGDGSVRLGRKWVQRMAVHWGVHVSFWPTRVSWTDREGGQKLVDIGVKTMKAAVAEDWEALQKSELFEHVGPQWGEIWRRV</sequence>
<reference evidence="7" key="1">
    <citation type="journal article" date="2020" name="Stud. Mycol.">
        <title>101 Dothideomycetes genomes: a test case for predicting lifestyles and emergence of pathogens.</title>
        <authorList>
            <person name="Haridas S."/>
            <person name="Albert R."/>
            <person name="Binder M."/>
            <person name="Bloem J."/>
            <person name="Labutti K."/>
            <person name="Salamov A."/>
            <person name="Andreopoulos B."/>
            <person name="Baker S."/>
            <person name="Barry K."/>
            <person name="Bills G."/>
            <person name="Bluhm B."/>
            <person name="Cannon C."/>
            <person name="Castanera R."/>
            <person name="Culley D."/>
            <person name="Daum C."/>
            <person name="Ezra D."/>
            <person name="Gonzalez J."/>
            <person name="Henrissat B."/>
            <person name="Kuo A."/>
            <person name="Liang C."/>
            <person name="Lipzen A."/>
            <person name="Lutzoni F."/>
            <person name="Magnuson J."/>
            <person name="Mondo S."/>
            <person name="Nolan M."/>
            <person name="Ohm R."/>
            <person name="Pangilinan J."/>
            <person name="Park H.-J."/>
            <person name="Ramirez L."/>
            <person name="Alfaro M."/>
            <person name="Sun H."/>
            <person name="Tritt A."/>
            <person name="Yoshinaga Y."/>
            <person name="Zwiers L.-H."/>
            <person name="Turgeon B."/>
            <person name="Goodwin S."/>
            <person name="Spatafora J."/>
            <person name="Crous P."/>
            <person name="Grigoriev I."/>
        </authorList>
    </citation>
    <scope>NUCLEOTIDE SEQUENCE</scope>
    <source>
        <strain evidence="7">CBS 125425</strain>
    </source>
</reference>
<keyword evidence="2" id="KW-0808">Transferase</keyword>
<evidence type="ECO:0000313" key="7">
    <source>
        <dbReference type="EMBL" id="KAF2728938.1"/>
    </source>
</evidence>
<keyword evidence="4" id="KW-0418">Kinase</keyword>
<dbReference type="OrthoDB" id="25129at2759"/>
<feature type="domain" description="Aminoglycoside phosphotransferase" evidence="6">
    <location>
        <begin position="26"/>
        <end position="283"/>
    </location>
</feature>
<dbReference type="Pfam" id="PF01636">
    <property type="entry name" value="APH"/>
    <property type="match status" value="1"/>
</dbReference>
<keyword evidence="8" id="KW-1185">Reference proteome</keyword>
<proteinExistence type="inferred from homology"/>
<evidence type="ECO:0000313" key="8">
    <source>
        <dbReference type="Proteomes" id="UP000799444"/>
    </source>
</evidence>
<keyword evidence="3" id="KW-0547">Nucleotide-binding</keyword>
<comment type="caution">
    <text evidence="7">The sequence shown here is derived from an EMBL/GenBank/DDBJ whole genome shotgun (WGS) entry which is preliminary data.</text>
</comment>